<evidence type="ECO:0000313" key="4">
    <source>
        <dbReference type="EMBL" id="RVD83086.1"/>
    </source>
</evidence>
<dbReference type="OrthoDB" id="5271339at2759"/>
<dbReference type="InterPro" id="IPR000254">
    <property type="entry name" value="CBD"/>
</dbReference>
<keyword evidence="1 2" id="KW-0732">Signal</keyword>
<dbReference type="InterPro" id="IPR035971">
    <property type="entry name" value="CBD_sf"/>
</dbReference>
<dbReference type="Pfam" id="PF00734">
    <property type="entry name" value="CBM_1"/>
    <property type="match status" value="1"/>
</dbReference>
<evidence type="ECO:0000313" key="5">
    <source>
        <dbReference type="Proteomes" id="UP000283090"/>
    </source>
</evidence>
<feature type="domain" description="CBM1" evidence="3">
    <location>
        <begin position="31"/>
        <end position="53"/>
    </location>
</feature>
<feature type="signal peptide" evidence="2">
    <location>
        <begin position="1"/>
        <end position="18"/>
    </location>
</feature>
<dbReference type="GO" id="GO:0005576">
    <property type="term" value="C:extracellular region"/>
    <property type="evidence" value="ECO:0007669"/>
    <property type="project" value="InterPro"/>
</dbReference>
<accession>A0A436ZWI3</accession>
<dbReference type="GeneID" id="93589799"/>
<evidence type="ECO:0000256" key="2">
    <source>
        <dbReference type="SAM" id="SignalP"/>
    </source>
</evidence>
<dbReference type="VEuPathDB" id="FungiDB:DFL_007488"/>
<dbReference type="GO" id="GO:0030248">
    <property type="term" value="F:cellulose binding"/>
    <property type="evidence" value="ECO:0007669"/>
    <property type="project" value="InterPro"/>
</dbReference>
<keyword evidence="5" id="KW-1185">Reference proteome</keyword>
<feature type="chain" id="PRO_5019202023" description="CBM1 domain-containing protein" evidence="2">
    <location>
        <begin position="19"/>
        <end position="73"/>
    </location>
</feature>
<reference evidence="4 5" key="1">
    <citation type="submission" date="2019-01" db="EMBL/GenBank/DDBJ databases">
        <title>Intercellular communication is required for trap formation in the nematode-trapping fungus Duddingtonia flagrans.</title>
        <authorList>
            <person name="Youssar L."/>
            <person name="Wernet V."/>
            <person name="Hensel N."/>
            <person name="Hildebrandt H.-G."/>
            <person name="Fischer R."/>
        </authorList>
    </citation>
    <scope>NUCLEOTIDE SEQUENCE [LARGE SCALE GENOMIC DNA]</scope>
    <source>
        <strain evidence="4 5">CBS H-5679</strain>
    </source>
</reference>
<name>A0A436ZWI3_ARTFL</name>
<proteinExistence type="predicted"/>
<evidence type="ECO:0000256" key="1">
    <source>
        <dbReference type="ARBA" id="ARBA00022729"/>
    </source>
</evidence>
<organism evidence="4 5">
    <name type="scientific">Arthrobotrys flagrans</name>
    <name type="common">Nematode-trapping fungus</name>
    <name type="synonym">Trichothecium flagrans</name>
    <dbReference type="NCBI Taxonomy" id="97331"/>
    <lineage>
        <taxon>Eukaryota</taxon>
        <taxon>Fungi</taxon>
        <taxon>Dikarya</taxon>
        <taxon>Ascomycota</taxon>
        <taxon>Pezizomycotina</taxon>
        <taxon>Orbiliomycetes</taxon>
        <taxon>Orbiliales</taxon>
        <taxon>Orbiliaceae</taxon>
        <taxon>Arthrobotrys</taxon>
    </lineage>
</organism>
<gene>
    <name evidence="4" type="ORF">DFL_007488</name>
</gene>
<dbReference type="EMBL" id="SAEB01000009">
    <property type="protein sequence ID" value="RVD83086.1"/>
    <property type="molecule type" value="Genomic_DNA"/>
</dbReference>
<dbReference type="AlphaFoldDB" id="A0A436ZWI3"/>
<dbReference type="Proteomes" id="UP000283090">
    <property type="component" value="Unassembled WGS sequence"/>
</dbReference>
<protein>
    <recommendedName>
        <fullName evidence="3">CBM1 domain-containing protein</fullName>
    </recommendedName>
</protein>
<dbReference type="SUPFAM" id="SSF57180">
    <property type="entry name" value="Cellulose-binding domain"/>
    <property type="match status" value="1"/>
</dbReference>
<dbReference type="RefSeq" id="XP_067488630.1">
    <property type="nucleotide sequence ID" value="XM_067637077.1"/>
</dbReference>
<sequence length="73" mass="7979">MQIKAAIITSILLAVASATPTPITKRAVAEKWAQCAGKDWTGPTECPEKWHCEIFSYGSGFCYPNPTQTPVHE</sequence>
<evidence type="ECO:0000259" key="3">
    <source>
        <dbReference type="Pfam" id="PF00734"/>
    </source>
</evidence>
<comment type="caution">
    <text evidence="4">The sequence shown here is derived from an EMBL/GenBank/DDBJ whole genome shotgun (WGS) entry which is preliminary data.</text>
</comment>
<dbReference type="GO" id="GO:0005975">
    <property type="term" value="P:carbohydrate metabolic process"/>
    <property type="evidence" value="ECO:0007669"/>
    <property type="project" value="InterPro"/>
</dbReference>